<dbReference type="Gene3D" id="1.25.40.10">
    <property type="entry name" value="Tetratricopeptide repeat domain"/>
    <property type="match status" value="1"/>
</dbReference>
<organism evidence="1 2">
    <name type="scientific">Tritrichomonas musculus</name>
    <dbReference type="NCBI Taxonomy" id="1915356"/>
    <lineage>
        <taxon>Eukaryota</taxon>
        <taxon>Metamonada</taxon>
        <taxon>Parabasalia</taxon>
        <taxon>Tritrichomonadida</taxon>
        <taxon>Tritrichomonadidae</taxon>
        <taxon>Tritrichomonas</taxon>
    </lineage>
</organism>
<evidence type="ECO:0000313" key="2">
    <source>
        <dbReference type="Proteomes" id="UP001470230"/>
    </source>
</evidence>
<dbReference type="InterPro" id="IPR011990">
    <property type="entry name" value="TPR-like_helical_dom_sf"/>
</dbReference>
<gene>
    <name evidence="1" type="ORF">M9Y10_019900</name>
</gene>
<comment type="caution">
    <text evidence="1">The sequence shown here is derived from an EMBL/GenBank/DDBJ whole genome shotgun (WGS) entry which is preliminary data.</text>
</comment>
<proteinExistence type="predicted"/>
<evidence type="ECO:0008006" key="3">
    <source>
        <dbReference type="Google" id="ProtNLM"/>
    </source>
</evidence>
<name>A0ABR2HHN6_9EUKA</name>
<dbReference type="EMBL" id="JAPFFF010000028">
    <property type="protein sequence ID" value="KAK8847313.1"/>
    <property type="molecule type" value="Genomic_DNA"/>
</dbReference>
<reference evidence="1 2" key="1">
    <citation type="submission" date="2024-04" db="EMBL/GenBank/DDBJ databases">
        <title>Tritrichomonas musculus Genome.</title>
        <authorList>
            <person name="Alves-Ferreira E."/>
            <person name="Grigg M."/>
            <person name="Lorenzi H."/>
            <person name="Galac M."/>
        </authorList>
    </citation>
    <scope>NUCLEOTIDE SEQUENCE [LARGE SCALE GENOMIC DNA]</scope>
    <source>
        <strain evidence="1 2">EAF2021</strain>
    </source>
</reference>
<dbReference type="Proteomes" id="UP001470230">
    <property type="component" value="Unassembled WGS sequence"/>
</dbReference>
<keyword evidence="2" id="KW-1185">Reference proteome</keyword>
<protein>
    <recommendedName>
        <fullName evidence="3">Sel1 repeat family protein</fullName>
    </recommendedName>
</protein>
<sequence length="101" mass="11442">MNNYALMLFNGDEISLNKAEAAKYNKMATDRCDEIAMLMYAKMLYIGDRIKANGNGIATNMKEAVCYFKIAINKGNTESMTYYTILIERNGCCKICQNQLI</sequence>
<accession>A0ABR2HHN6</accession>
<dbReference type="SUPFAM" id="SSF81901">
    <property type="entry name" value="HCP-like"/>
    <property type="match status" value="1"/>
</dbReference>
<evidence type="ECO:0000313" key="1">
    <source>
        <dbReference type="EMBL" id="KAK8847313.1"/>
    </source>
</evidence>